<sequence length="100" mass="10664">MEGRNGVLLAIIVAMLLLNIVPSPSFACPSKGNGCKNCISDQMKYSCPSCVPILQCMSKCLWGGSSQSKCIKKCDCDGGKPRLSDCKKCMGRCKCSCKSS</sequence>
<comment type="caution">
    <text evidence="2">The sequence shown here is derived from an EMBL/GenBank/DDBJ whole genome shotgun (WGS) entry which is preliminary data.</text>
</comment>
<evidence type="ECO:0000313" key="3">
    <source>
        <dbReference type="Proteomes" id="UP000541444"/>
    </source>
</evidence>
<reference evidence="2 3" key="1">
    <citation type="journal article" date="2020" name="IScience">
        <title>Genome Sequencing of the Endangered Kingdonia uniflora (Circaeasteraceae, Ranunculales) Reveals Potential Mechanisms of Evolutionary Specialization.</title>
        <authorList>
            <person name="Sun Y."/>
            <person name="Deng T."/>
            <person name="Zhang A."/>
            <person name="Moore M.J."/>
            <person name="Landis J.B."/>
            <person name="Lin N."/>
            <person name="Zhang H."/>
            <person name="Zhang X."/>
            <person name="Huang J."/>
            <person name="Zhang X."/>
            <person name="Sun H."/>
            <person name="Wang H."/>
        </authorList>
    </citation>
    <scope>NUCLEOTIDE SEQUENCE [LARGE SCALE GENOMIC DNA]</scope>
    <source>
        <strain evidence="2">TB1705</strain>
        <tissue evidence="2">Leaf</tissue>
    </source>
</reference>
<protein>
    <submittedName>
        <fullName evidence="2">Uncharacterized protein</fullName>
    </submittedName>
</protein>
<organism evidence="2 3">
    <name type="scientific">Kingdonia uniflora</name>
    <dbReference type="NCBI Taxonomy" id="39325"/>
    <lineage>
        <taxon>Eukaryota</taxon>
        <taxon>Viridiplantae</taxon>
        <taxon>Streptophyta</taxon>
        <taxon>Embryophyta</taxon>
        <taxon>Tracheophyta</taxon>
        <taxon>Spermatophyta</taxon>
        <taxon>Magnoliopsida</taxon>
        <taxon>Ranunculales</taxon>
        <taxon>Circaeasteraceae</taxon>
        <taxon>Kingdonia</taxon>
    </lineage>
</organism>
<evidence type="ECO:0000313" key="2">
    <source>
        <dbReference type="EMBL" id="KAF6144982.1"/>
    </source>
</evidence>
<keyword evidence="1" id="KW-0732">Signal</keyword>
<name>A0A7J7LR08_9MAGN</name>
<gene>
    <name evidence="2" type="ORF">GIB67_013333</name>
</gene>
<feature type="chain" id="PRO_5029719733" evidence="1">
    <location>
        <begin position="28"/>
        <end position="100"/>
    </location>
</feature>
<dbReference type="AlphaFoldDB" id="A0A7J7LR08"/>
<evidence type="ECO:0000256" key="1">
    <source>
        <dbReference type="SAM" id="SignalP"/>
    </source>
</evidence>
<dbReference type="OrthoDB" id="1855047at2759"/>
<keyword evidence="3" id="KW-1185">Reference proteome</keyword>
<dbReference type="Proteomes" id="UP000541444">
    <property type="component" value="Unassembled WGS sequence"/>
</dbReference>
<dbReference type="EMBL" id="JACGCM010002086">
    <property type="protein sequence ID" value="KAF6144982.1"/>
    <property type="molecule type" value="Genomic_DNA"/>
</dbReference>
<proteinExistence type="predicted"/>
<accession>A0A7J7LR08</accession>
<feature type="signal peptide" evidence="1">
    <location>
        <begin position="1"/>
        <end position="27"/>
    </location>
</feature>